<evidence type="ECO:0000313" key="3">
    <source>
        <dbReference type="WBParaSite" id="nRc.2.0.1.t05135-RA"/>
    </source>
</evidence>
<dbReference type="AlphaFoldDB" id="A0A915HUU1"/>
<dbReference type="GO" id="GO:0003924">
    <property type="term" value="F:GTPase activity"/>
    <property type="evidence" value="ECO:0007669"/>
    <property type="project" value="InterPro"/>
</dbReference>
<dbReference type="PROSITE" id="PS51388">
    <property type="entry name" value="GED"/>
    <property type="match status" value="1"/>
</dbReference>
<name>A0A915HUU1_ROMCU</name>
<dbReference type="Pfam" id="PF02212">
    <property type="entry name" value="GED"/>
    <property type="match status" value="1"/>
</dbReference>
<dbReference type="InterPro" id="IPR020850">
    <property type="entry name" value="GED_dom"/>
</dbReference>
<dbReference type="SMART" id="SM00302">
    <property type="entry name" value="GED"/>
    <property type="match status" value="1"/>
</dbReference>
<dbReference type="InterPro" id="IPR003130">
    <property type="entry name" value="GED"/>
</dbReference>
<proteinExistence type="predicted"/>
<evidence type="ECO:0000313" key="2">
    <source>
        <dbReference type="Proteomes" id="UP000887565"/>
    </source>
</evidence>
<sequence length="138" mass="14967">MLYKLSGTNFDASSSVQLAKGLVSNWIFGQPHTQKGHGDGHSSDGSVSEYGASAATVSCIATNRQKGASSFLQNEIPTNSPDNLQSELVSQLYKADLLDTLLVESDQIAQRRKEATDMLDALQKAAQIISEIRETHVW</sequence>
<dbReference type="Proteomes" id="UP000887565">
    <property type="component" value="Unplaced"/>
</dbReference>
<protein>
    <submittedName>
        <fullName evidence="3">GED domain-containing protein</fullName>
    </submittedName>
</protein>
<dbReference type="GO" id="GO:0005525">
    <property type="term" value="F:GTP binding"/>
    <property type="evidence" value="ECO:0007669"/>
    <property type="project" value="InterPro"/>
</dbReference>
<keyword evidence="2" id="KW-1185">Reference proteome</keyword>
<evidence type="ECO:0000259" key="1">
    <source>
        <dbReference type="PROSITE" id="PS51388"/>
    </source>
</evidence>
<organism evidence="2 3">
    <name type="scientific">Romanomermis culicivorax</name>
    <name type="common">Nematode worm</name>
    <dbReference type="NCBI Taxonomy" id="13658"/>
    <lineage>
        <taxon>Eukaryota</taxon>
        <taxon>Metazoa</taxon>
        <taxon>Ecdysozoa</taxon>
        <taxon>Nematoda</taxon>
        <taxon>Enoplea</taxon>
        <taxon>Dorylaimia</taxon>
        <taxon>Mermithida</taxon>
        <taxon>Mermithoidea</taxon>
        <taxon>Mermithidae</taxon>
        <taxon>Romanomermis</taxon>
    </lineage>
</organism>
<dbReference type="WBParaSite" id="nRc.2.0.1.t05135-RA">
    <property type="protein sequence ID" value="nRc.2.0.1.t05135-RA"/>
    <property type="gene ID" value="nRc.2.0.1.g05135"/>
</dbReference>
<feature type="domain" description="GED" evidence="1">
    <location>
        <begin position="39"/>
        <end position="137"/>
    </location>
</feature>
<accession>A0A915HUU1</accession>
<reference evidence="3" key="1">
    <citation type="submission" date="2022-11" db="UniProtKB">
        <authorList>
            <consortium name="WormBaseParasite"/>
        </authorList>
    </citation>
    <scope>IDENTIFICATION</scope>
</reference>